<dbReference type="Proteomes" id="UP001283361">
    <property type="component" value="Unassembled WGS sequence"/>
</dbReference>
<evidence type="ECO:0000256" key="1">
    <source>
        <dbReference type="ARBA" id="ARBA00022857"/>
    </source>
</evidence>
<dbReference type="GO" id="GO:0016491">
    <property type="term" value="F:oxidoreductase activity"/>
    <property type="evidence" value="ECO:0007669"/>
    <property type="project" value="UniProtKB-KW"/>
</dbReference>
<accession>A0AAE0XQQ9</accession>
<organism evidence="3 4">
    <name type="scientific">Elysia crispata</name>
    <name type="common">lettuce slug</name>
    <dbReference type="NCBI Taxonomy" id="231223"/>
    <lineage>
        <taxon>Eukaryota</taxon>
        <taxon>Metazoa</taxon>
        <taxon>Spiralia</taxon>
        <taxon>Lophotrochozoa</taxon>
        <taxon>Mollusca</taxon>
        <taxon>Gastropoda</taxon>
        <taxon>Heterobranchia</taxon>
        <taxon>Euthyneura</taxon>
        <taxon>Panpulmonata</taxon>
        <taxon>Sacoglossa</taxon>
        <taxon>Placobranchoidea</taxon>
        <taxon>Plakobranchidae</taxon>
        <taxon>Elysia</taxon>
    </lineage>
</organism>
<keyword evidence="4" id="KW-1185">Reference proteome</keyword>
<dbReference type="Pfam" id="PF00106">
    <property type="entry name" value="adh_short"/>
    <property type="match status" value="1"/>
</dbReference>
<dbReference type="SUPFAM" id="SSF51735">
    <property type="entry name" value="NAD(P)-binding Rossmann-fold domains"/>
    <property type="match status" value="1"/>
</dbReference>
<keyword evidence="2" id="KW-0560">Oxidoreductase</keyword>
<evidence type="ECO:0000313" key="3">
    <source>
        <dbReference type="EMBL" id="KAK3704215.1"/>
    </source>
</evidence>
<dbReference type="EMBL" id="JAWDGP010007804">
    <property type="protein sequence ID" value="KAK3704215.1"/>
    <property type="molecule type" value="Genomic_DNA"/>
</dbReference>
<keyword evidence="1" id="KW-0521">NADP</keyword>
<name>A0AAE0XQQ9_9GAST</name>
<proteinExistence type="predicted"/>
<gene>
    <name evidence="3" type="ORF">RRG08_066846</name>
</gene>
<reference evidence="3" key="1">
    <citation type="journal article" date="2023" name="G3 (Bethesda)">
        <title>A reference genome for the long-term kleptoplast-retaining sea slug Elysia crispata morphotype clarki.</title>
        <authorList>
            <person name="Eastman K.E."/>
            <person name="Pendleton A.L."/>
            <person name="Shaikh M.A."/>
            <person name="Suttiyut T."/>
            <person name="Ogas R."/>
            <person name="Tomko P."/>
            <person name="Gavelis G."/>
            <person name="Widhalm J.R."/>
            <person name="Wisecaver J.H."/>
        </authorList>
    </citation>
    <scope>NUCLEOTIDE SEQUENCE</scope>
    <source>
        <strain evidence="3">ECLA1</strain>
    </source>
</reference>
<dbReference type="PANTHER" id="PTHR43544">
    <property type="entry name" value="SHORT-CHAIN DEHYDROGENASE/REDUCTASE"/>
    <property type="match status" value="1"/>
</dbReference>
<evidence type="ECO:0000256" key="2">
    <source>
        <dbReference type="ARBA" id="ARBA00023002"/>
    </source>
</evidence>
<protein>
    <submittedName>
        <fullName evidence="3">Uncharacterized protein</fullName>
    </submittedName>
</protein>
<sequence>MAFSVRSILITGASRGLGLEFVKQILAFPSPPEVLMAACRDPSSATALQTIAKSNSRLKIIKLDIEKDEDIDAAFKEAQAIVGKKGLNMLINNAGYFDQSNAGELRHITRSIMQKHFDINVSAHLMVIQKFLPLLDLAVANRGSKQLNCQAQLVLISSIMGSQNLTYKEGYHTCFHYKCSKSATTMASILLSRELREAGIHVLPLHPGWVRTDMGGSDAAVGIEESISGCLKVIGSTSEKNTGKLMDYKGTELPY</sequence>
<dbReference type="PANTHER" id="PTHR43544:SF7">
    <property type="entry name" value="NADB-LER2"/>
    <property type="match status" value="1"/>
</dbReference>
<dbReference type="InterPro" id="IPR036291">
    <property type="entry name" value="NAD(P)-bd_dom_sf"/>
</dbReference>
<dbReference type="GO" id="GO:0005737">
    <property type="term" value="C:cytoplasm"/>
    <property type="evidence" value="ECO:0007669"/>
    <property type="project" value="TreeGrafter"/>
</dbReference>
<comment type="caution">
    <text evidence="3">The sequence shown here is derived from an EMBL/GenBank/DDBJ whole genome shotgun (WGS) entry which is preliminary data.</text>
</comment>
<evidence type="ECO:0000313" key="4">
    <source>
        <dbReference type="Proteomes" id="UP001283361"/>
    </source>
</evidence>
<dbReference type="AlphaFoldDB" id="A0AAE0XQQ9"/>
<dbReference type="InterPro" id="IPR002347">
    <property type="entry name" value="SDR_fam"/>
</dbReference>
<dbReference type="InterPro" id="IPR051468">
    <property type="entry name" value="Fungal_SecMetab_SDRs"/>
</dbReference>
<dbReference type="CDD" id="cd05325">
    <property type="entry name" value="carb_red_sniffer_like_SDR_c"/>
    <property type="match status" value="1"/>
</dbReference>
<dbReference type="PRINTS" id="PR00081">
    <property type="entry name" value="GDHRDH"/>
</dbReference>
<dbReference type="Gene3D" id="3.40.50.720">
    <property type="entry name" value="NAD(P)-binding Rossmann-like Domain"/>
    <property type="match status" value="1"/>
</dbReference>